<evidence type="ECO:0000256" key="1">
    <source>
        <dbReference type="SAM" id="SignalP"/>
    </source>
</evidence>
<sequence>MRRPILMQILVLLALTACDSEGPASNGGPLVLGEGAGTLCLSAQPGTRVTIGLDIAKNQGDKLVTISDVSLINTQGLSLIEAVLVPVPTTPDEQGNIMLTGNWKSYPPPADRVPAEWNSRKAAKNASIDPSASWGFAFGLEVPAEGSIDGVLVDYADSSGDHFQARTTTRVLVKQKCS</sequence>
<dbReference type="RefSeq" id="WP_191839468.1">
    <property type="nucleotide sequence ID" value="NZ_BAAALB010000007.1"/>
</dbReference>
<organism evidence="2 3">
    <name type="scientific">Catellatospora chokoriensis</name>
    <dbReference type="NCBI Taxonomy" id="310353"/>
    <lineage>
        <taxon>Bacteria</taxon>
        <taxon>Bacillati</taxon>
        <taxon>Actinomycetota</taxon>
        <taxon>Actinomycetes</taxon>
        <taxon>Micromonosporales</taxon>
        <taxon>Micromonosporaceae</taxon>
        <taxon>Catellatospora</taxon>
    </lineage>
</organism>
<accession>A0A8J3JMJ2</accession>
<keyword evidence="3" id="KW-1185">Reference proteome</keyword>
<protein>
    <recommendedName>
        <fullName evidence="4">Lipoprotein</fullName>
    </recommendedName>
</protein>
<feature type="chain" id="PRO_5039335509" description="Lipoprotein" evidence="1">
    <location>
        <begin position="20"/>
        <end position="178"/>
    </location>
</feature>
<evidence type="ECO:0000313" key="3">
    <source>
        <dbReference type="Proteomes" id="UP000619293"/>
    </source>
</evidence>
<gene>
    <name evidence="2" type="ORF">Cch02nite_11700</name>
</gene>
<feature type="signal peptide" evidence="1">
    <location>
        <begin position="1"/>
        <end position="19"/>
    </location>
</feature>
<keyword evidence="1" id="KW-0732">Signal</keyword>
<evidence type="ECO:0008006" key="4">
    <source>
        <dbReference type="Google" id="ProtNLM"/>
    </source>
</evidence>
<dbReference type="AlphaFoldDB" id="A0A8J3JMJ2"/>
<dbReference type="EMBL" id="BONG01000005">
    <property type="protein sequence ID" value="GIF87726.1"/>
    <property type="molecule type" value="Genomic_DNA"/>
</dbReference>
<reference evidence="2 3" key="1">
    <citation type="submission" date="2021-01" db="EMBL/GenBank/DDBJ databases">
        <title>Whole genome shotgun sequence of Catellatospora chokoriensis NBRC 107358.</title>
        <authorList>
            <person name="Komaki H."/>
            <person name="Tamura T."/>
        </authorList>
    </citation>
    <scope>NUCLEOTIDE SEQUENCE [LARGE SCALE GENOMIC DNA]</scope>
    <source>
        <strain evidence="2 3">NBRC 107358</strain>
    </source>
</reference>
<dbReference type="Proteomes" id="UP000619293">
    <property type="component" value="Unassembled WGS sequence"/>
</dbReference>
<name>A0A8J3JMJ2_9ACTN</name>
<proteinExistence type="predicted"/>
<dbReference type="PROSITE" id="PS51257">
    <property type="entry name" value="PROKAR_LIPOPROTEIN"/>
    <property type="match status" value="1"/>
</dbReference>
<evidence type="ECO:0000313" key="2">
    <source>
        <dbReference type="EMBL" id="GIF87726.1"/>
    </source>
</evidence>
<comment type="caution">
    <text evidence="2">The sequence shown here is derived from an EMBL/GenBank/DDBJ whole genome shotgun (WGS) entry which is preliminary data.</text>
</comment>